<dbReference type="InterPro" id="IPR012312">
    <property type="entry name" value="Hemerythrin-like"/>
</dbReference>
<accession>A0A6J7JG25</accession>
<dbReference type="Pfam" id="PF01814">
    <property type="entry name" value="Hemerythrin"/>
    <property type="match status" value="1"/>
</dbReference>
<dbReference type="PANTHER" id="PTHR35585:SF1">
    <property type="entry name" value="HHE DOMAIN PROTEIN (AFU_ORTHOLOGUE AFUA_4G00730)"/>
    <property type="match status" value="1"/>
</dbReference>
<organism evidence="3">
    <name type="scientific">freshwater metagenome</name>
    <dbReference type="NCBI Taxonomy" id="449393"/>
    <lineage>
        <taxon>unclassified sequences</taxon>
        <taxon>metagenomes</taxon>
        <taxon>ecological metagenomes</taxon>
    </lineage>
</organism>
<evidence type="ECO:0000313" key="3">
    <source>
        <dbReference type="EMBL" id="CAB4941707.1"/>
    </source>
</evidence>
<protein>
    <submittedName>
        <fullName evidence="3">Unannotated protein</fullName>
    </submittedName>
</protein>
<dbReference type="AlphaFoldDB" id="A0A6J7JG25"/>
<evidence type="ECO:0000259" key="2">
    <source>
        <dbReference type="Pfam" id="PF01814"/>
    </source>
</evidence>
<sequence length="253" mass="28065">MPGTRHPSIAEQSVDALGGPRSVFALQRRDHERLDGLLDRIERTTGDEQDEALGRMYRLVFPHAFAEEAVLWPAMRRVLPDGHDLTVQVEQEHQEINELLAAVDRSPHGDPLREERLARAVALLREDVRDEEDELFPSLQERLGPQELRRLGLAWAAVRRIAPTRPHPVVARRPPGNVVSALPLSAIDRTRDAVQRAGRRLPGAVAGPARRVDGALASVAGAVEQLPPMRRGEDPSTFAGRTEAEAPSQERRP</sequence>
<reference evidence="3" key="1">
    <citation type="submission" date="2020-05" db="EMBL/GenBank/DDBJ databases">
        <authorList>
            <person name="Chiriac C."/>
            <person name="Salcher M."/>
            <person name="Ghai R."/>
            <person name="Kavagutti S V."/>
        </authorList>
    </citation>
    <scope>NUCLEOTIDE SEQUENCE</scope>
</reference>
<feature type="region of interest" description="Disordered" evidence="1">
    <location>
        <begin position="220"/>
        <end position="253"/>
    </location>
</feature>
<proteinExistence type="predicted"/>
<name>A0A6J7JG25_9ZZZZ</name>
<evidence type="ECO:0000256" key="1">
    <source>
        <dbReference type="SAM" id="MobiDB-lite"/>
    </source>
</evidence>
<dbReference type="EMBL" id="CAFBMK010000251">
    <property type="protein sequence ID" value="CAB4941707.1"/>
    <property type="molecule type" value="Genomic_DNA"/>
</dbReference>
<dbReference type="Gene3D" id="1.20.120.520">
    <property type="entry name" value="nmb1532 protein domain like"/>
    <property type="match status" value="1"/>
</dbReference>
<gene>
    <name evidence="3" type="ORF">UFOPK3564_02998</name>
</gene>
<dbReference type="PANTHER" id="PTHR35585">
    <property type="entry name" value="HHE DOMAIN PROTEIN (AFU_ORTHOLOGUE AFUA_4G00730)"/>
    <property type="match status" value="1"/>
</dbReference>
<dbReference type="CDD" id="cd12108">
    <property type="entry name" value="Hr-like"/>
    <property type="match status" value="1"/>
</dbReference>
<feature type="domain" description="Hemerythrin-like" evidence="2">
    <location>
        <begin position="26"/>
        <end position="137"/>
    </location>
</feature>
<feature type="compositionally biased region" description="Basic and acidic residues" evidence="1">
    <location>
        <begin position="242"/>
        <end position="253"/>
    </location>
</feature>